<dbReference type="PANTHER" id="PTHR43698">
    <property type="entry name" value="RIBD C-TERMINAL DOMAIN CONTAINING PROTEIN"/>
    <property type="match status" value="1"/>
</dbReference>
<keyword evidence="1" id="KW-0732">Signal</keyword>
<dbReference type="CDD" id="cd02233">
    <property type="entry name" value="cupin_HNL-like"/>
    <property type="match status" value="1"/>
</dbReference>
<dbReference type="Pfam" id="PF07883">
    <property type="entry name" value="Cupin_2"/>
    <property type="match status" value="1"/>
</dbReference>
<dbReference type="Gene3D" id="2.60.120.10">
    <property type="entry name" value="Jelly Rolls"/>
    <property type="match status" value="1"/>
</dbReference>
<dbReference type="InterPro" id="IPR014710">
    <property type="entry name" value="RmlC-like_jellyroll"/>
</dbReference>
<dbReference type="InterPro" id="IPR013096">
    <property type="entry name" value="Cupin_2"/>
</dbReference>
<dbReference type="PROSITE" id="PS51257">
    <property type="entry name" value="PROKAR_LIPOPROTEIN"/>
    <property type="match status" value="1"/>
</dbReference>
<reference evidence="3 4" key="1">
    <citation type="submission" date="2018-12" db="EMBL/GenBank/DDBJ databases">
        <authorList>
            <person name="Feng G."/>
            <person name="Zhu H."/>
        </authorList>
    </citation>
    <scope>NUCLEOTIDE SEQUENCE [LARGE SCALE GENOMIC DNA]</scope>
    <source>
        <strain evidence="3 4">LMG 26000</strain>
    </source>
</reference>
<dbReference type="InterPro" id="IPR047263">
    <property type="entry name" value="HNL-like_cupin"/>
</dbReference>
<name>A0A428KJ59_9BACT</name>
<evidence type="ECO:0000313" key="4">
    <source>
        <dbReference type="Proteomes" id="UP000270291"/>
    </source>
</evidence>
<feature type="domain" description="Cupin type-2" evidence="2">
    <location>
        <begin position="75"/>
        <end position="131"/>
    </location>
</feature>
<proteinExistence type="predicted"/>
<evidence type="ECO:0000259" key="2">
    <source>
        <dbReference type="Pfam" id="PF07883"/>
    </source>
</evidence>
<evidence type="ECO:0000256" key="1">
    <source>
        <dbReference type="SAM" id="SignalP"/>
    </source>
</evidence>
<gene>
    <name evidence="3" type="ORF">EI293_04185</name>
</gene>
<dbReference type="OrthoDB" id="9802489at2"/>
<dbReference type="PANTHER" id="PTHR43698:SF1">
    <property type="entry name" value="BLL4564 PROTEIN"/>
    <property type="match status" value="1"/>
</dbReference>
<sequence>MKKNILTAAALAALVGLAGCSQPAPPAATEAVATPAAGAVFPQGDRAPAENFTGTVYLHPLVKEDSVFNCVSGSVTFTPGARSNWHTHPDGQILMIINGLGYYQEKGQPVRLLREGEVVQCQPGVEHWHGASPKQAMTHISLNVNTEKGIINWLKPVTDQEYNAYKP</sequence>
<evidence type="ECO:0000313" key="3">
    <source>
        <dbReference type="EMBL" id="RSK46375.1"/>
    </source>
</evidence>
<dbReference type="EMBL" id="RWIU01000001">
    <property type="protein sequence ID" value="RSK46375.1"/>
    <property type="molecule type" value="Genomic_DNA"/>
</dbReference>
<feature type="chain" id="PRO_5019180819" evidence="1">
    <location>
        <begin position="24"/>
        <end position="167"/>
    </location>
</feature>
<dbReference type="InterPro" id="IPR011051">
    <property type="entry name" value="RmlC_Cupin_sf"/>
</dbReference>
<dbReference type="RefSeq" id="WP_125435880.1">
    <property type="nucleotide sequence ID" value="NZ_RWIU01000001.1"/>
</dbReference>
<comment type="caution">
    <text evidence="3">The sequence shown here is derived from an EMBL/GenBank/DDBJ whole genome shotgun (WGS) entry which is preliminary data.</text>
</comment>
<dbReference type="SUPFAM" id="SSF51182">
    <property type="entry name" value="RmlC-like cupins"/>
    <property type="match status" value="1"/>
</dbReference>
<accession>A0A428KJ59</accession>
<dbReference type="AlphaFoldDB" id="A0A428KJ59"/>
<keyword evidence="4" id="KW-1185">Reference proteome</keyword>
<feature type="signal peptide" evidence="1">
    <location>
        <begin position="1"/>
        <end position="23"/>
    </location>
</feature>
<protein>
    <submittedName>
        <fullName evidence="3">Cupin domain-containing protein</fullName>
    </submittedName>
</protein>
<organism evidence="3 4">
    <name type="scientific">Hymenobacter perfusus</name>
    <dbReference type="NCBI Taxonomy" id="1236770"/>
    <lineage>
        <taxon>Bacteria</taxon>
        <taxon>Pseudomonadati</taxon>
        <taxon>Bacteroidota</taxon>
        <taxon>Cytophagia</taxon>
        <taxon>Cytophagales</taxon>
        <taxon>Hymenobacteraceae</taxon>
        <taxon>Hymenobacter</taxon>
    </lineage>
</organism>
<dbReference type="Proteomes" id="UP000270291">
    <property type="component" value="Unassembled WGS sequence"/>
</dbReference>